<dbReference type="InterPro" id="IPR032710">
    <property type="entry name" value="NTF2-like_dom_sf"/>
</dbReference>
<evidence type="ECO:0000313" key="3">
    <source>
        <dbReference type="Proteomes" id="UP001274830"/>
    </source>
</evidence>
<organism evidence="2 3">
    <name type="scientific">Recurvomyces mirabilis</name>
    <dbReference type="NCBI Taxonomy" id="574656"/>
    <lineage>
        <taxon>Eukaryota</taxon>
        <taxon>Fungi</taxon>
        <taxon>Dikarya</taxon>
        <taxon>Ascomycota</taxon>
        <taxon>Pezizomycotina</taxon>
        <taxon>Dothideomycetes</taxon>
        <taxon>Dothideomycetidae</taxon>
        <taxon>Mycosphaerellales</taxon>
        <taxon>Teratosphaeriaceae</taxon>
        <taxon>Recurvomyces</taxon>
    </lineage>
</organism>
<evidence type="ECO:0000256" key="1">
    <source>
        <dbReference type="SAM" id="MobiDB-lite"/>
    </source>
</evidence>
<evidence type="ECO:0008006" key="4">
    <source>
        <dbReference type="Google" id="ProtNLM"/>
    </source>
</evidence>
<protein>
    <recommendedName>
        <fullName evidence="4">SnoaL-like domain-containing protein</fullName>
    </recommendedName>
</protein>
<dbReference type="EMBL" id="JAUTXT010000005">
    <property type="protein sequence ID" value="KAK3678156.1"/>
    <property type="molecule type" value="Genomic_DNA"/>
</dbReference>
<keyword evidence="3" id="KW-1185">Reference proteome</keyword>
<feature type="compositionally biased region" description="Basic and acidic residues" evidence="1">
    <location>
        <begin position="39"/>
        <end position="53"/>
    </location>
</feature>
<dbReference type="Proteomes" id="UP001274830">
    <property type="component" value="Unassembled WGS sequence"/>
</dbReference>
<evidence type="ECO:0000313" key="2">
    <source>
        <dbReference type="EMBL" id="KAK3678156.1"/>
    </source>
</evidence>
<gene>
    <name evidence="2" type="ORF">LTR78_002252</name>
</gene>
<feature type="region of interest" description="Disordered" evidence="1">
    <location>
        <begin position="21"/>
        <end position="53"/>
    </location>
</feature>
<comment type="caution">
    <text evidence="2">The sequence shown here is derived from an EMBL/GenBank/DDBJ whole genome shotgun (WGS) entry which is preliminary data.</text>
</comment>
<dbReference type="SUPFAM" id="SSF54427">
    <property type="entry name" value="NTF2-like"/>
    <property type="match status" value="1"/>
</dbReference>
<sequence>MPRSVPCDNCIARATSKDVAQASAHVESKRQPQQPDFSKVTDSHRTKDRTKDAAQVEALTRQTMDAINRRDFTDAGFNAVAPDVTIPVMDINASLSTRVEMIESFRALAGENPDYHLQVTNIDVNFDDNTKMAHVYVSMDVNGRHTGVLISTMAVIGFMKRAGRWICVSACSLRHMGSV</sequence>
<proteinExistence type="predicted"/>
<reference evidence="2" key="1">
    <citation type="submission" date="2023-07" db="EMBL/GenBank/DDBJ databases">
        <title>Black Yeasts Isolated from many extreme environments.</title>
        <authorList>
            <person name="Coleine C."/>
            <person name="Stajich J.E."/>
            <person name="Selbmann L."/>
        </authorList>
    </citation>
    <scope>NUCLEOTIDE SEQUENCE</scope>
    <source>
        <strain evidence="2">CCFEE 5485</strain>
    </source>
</reference>
<dbReference type="AlphaFoldDB" id="A0AAE0WUH6"/>
<dbReference type="Gene3D" id="3.10.450.50">
    <property type="match status" value="1"/>
</dbReference>
<name>A0AAE0WUH6_9PEZI</name>
<accession>A0AAE0WUH6</accession>